<evidence type="ECO:0000313" key="3">
    <source>
        <dbReference type="Proteomes" id="UP000178264"/>
    </source>
</evidence>
<dbReference type="EMBL" id="MGER01000043">
    <property type="protein sequence ID" value="OGL87922.1"/>
    <property type="molecule type" value="Genomic_DNA"/>
</dbReference>
<dbReference type="InterPro" id="IPR014729">
    <property type="entry name" value="Rossmann-like_a/b/a_fold"/>
</dbReference>
<evidence type="ECO:0000313" key="2">
    <source>
        <dbReference type="EMBL" id="OGL87922.1"/>
    </source>
</evidence>
<dbReference type="InterPro" id="IPR029044">
    <property type="entry name" value="Nucleotide-diphossugar_trans"/>
</dbReference>
<dbReference type="CDD" id="cd02518">
    <property type="entry name" value="GT2_SpsF"/>
    <property type="match status" value="1"/>
</dbReference>
<evidence type="ECO:0000259" key="1">
    <source>
        <dbReference type="Pfam" id="PF02698"/>
    </source>
</evidence>
<gene>
    <name evidence="2" type="ORF">A3I42_00335</name>
</gene>
<dbReference type="Pfam" id="PF02698">
    <property type="entry name" value="DUF218"/>
    <property type="match status" value="1"/>
</dbReference>
<feature type="domain" description="DUF218" evidence="1">
    <location>
        <begin position="240"/>
        <end position="376"/>
    </location>
</feature>
<reference evidence="2 3" key="1">
    <citation type="journal article" date="2016" name="Nat. Commun.">
        <title>Thousands of microbial genomes shed light on interconnected biogeochemical processes in an aquifer system.</title>
        <authorList>
            <person name="Anantharaman K."/>
            <person name="Brown C.T."/>
            <person name="Hug L.A."/>
            <person name="Sharon I."/>
            <person name="Castelle C.J."/>
            <person name="Probst A.J."/>
            <person name="Thomas B.C."/>
            <person name="Singh A."/>
            <person name="Wilkins M.J."/>
            <person name="Karaoz U."/>
            <person name="Brodie E.L."/>
            <person name="Williams K.H."/>
            <person name="Hubbard S.S."/>
            <person name="Banfield J.F."/>
        </authorList>
    </citation>
    <scope>NUCLEOTIDE SEQUENCE [LARGE SCALE GENOMIC DNA]</scope>
</reference>
<name>A0A1F7VBJ8_9BACT</name>
<dbReference type="InterPro" id="IPR003848">
    <property type="entry name" value="DUF218"/>
</dbReference>
<accession>A0A1F7VBJ8</accession>
<dbReference type="InterPro" id="IPR003329">
    <property type="entry name" value="Cytidylyl_trans"/>
</dbReference>
<dbReference type="CDD" id="cd06259">
    <property type="entry name" value="YdcF-like"/>
    <property type="match status" value="1"/>
</dbReference>
<organism evidence="2 3">
    <name type="scientific">Candidatus Uhrbacteria bacterium RIFCSPLOWO2_02_FULL_49_11</name>
    <dbReference type="NCBI Taxonomy" id="1802409"/>
    <lineage>
        <taxon>Bacteria</taxon>
        <taxon>Candidatus Uhriibacteriota</taxon>
    </lineage>
</organism>
<comment type="caution">
    <text evidence="2">The sequence shown here is derived from an EMBL/GenBank/DDBJ whole genome shotgun (WGS) entry which is preliminary data.</text>
</comment>
<protein>
    <recommendedName>
        <fullName evidence="1">DUF218 domain-containing protein</fullName>
    </recommendedName>
</protein>
<dbReference type="AlphaFoldDB" id="A0A1F7VBJ8"/>
<dbReference type="Pfam" id="PF02348">
    <property type="entry name" value="CTP_transf_3"/>
    <property type="match status" value="1"/>
</dbReference>
<dbReference type="SUPFAM" id="SSF53448">
    <property type="entry name" value="Nucleotide-diphospho-sugar transferases"/>
    <property type="match status" value="1"/>
</dbReference>
<proteinExistence type="predicted"/>
<dbReference type="Proteomes" id="UP000178264">
    <property type="component" value="Unassembled WGS sequence"/>
</dbReference>
<dbReference type="Gene3D" id="3.40.50.620">
    <property type="entry name" value="HUPs"/>
    <property type="match status" value="1"/>
</dbReference>
<dbReference type="PANTHER" id="PTHR42866">
    <property type="entry name" value="3-DEOXY-MANNO-OCTULOSONATE CYTIDYLYLTRANSFERASE"/>
    <property type="match status" value="1"/>
</dbReference>
<dbReference type="GO" id="GO:0005829">
    <property type="term" value="C:cytosol"/>
    <property type="evidence" value="ECO:0007669"/>
    <property type="project" value="TreeGrafter"/>
</dbReference>
<dbReference type="Gene3D" id="3.90.550.10">
    <property type="entry name" value="Spore Coat Polysaccharide Biosynthesis Protein SpsA, Chain A"/>
    <property type="match status" value="1"/>
</dbReference>
<dbReference type="PANTHER" id="PTHR42866:SF1">
    <property type="entry name" value="SPORE COAT POLYSACCHARIDE BIOSYNTHESIS PROTEIN SPSF"/>
    <property type="match status" value="1"/>
</dbReference>
<sequence length="453" mass="51476">MTGIIIQARMSSTRLPGKVLKKLARRTVLWHVVERCTHSKEADKIIIATSTDKSDDAISNFCASRHIPVFRGSLHNVLKRYYTCAKKFGITTIVRITSDCPLIDPHIIDAAIRLHRKSRADYVGNNLHRIFPRGLDVEVFSSNILTQAMRSARDNYAKEHVTPYIIQHGKTRAYTVPPAYRGNFRLTLDEPNDYTLLKFIYNKFYKSPRIIDAAQVIGYLKKHPKIAKMNSAVAQKNTAAIAVLGGALAKDKQTGTWRTSTLQDKGDKFGVQNDRLRVIAASYLAKKYPNDVIIVSGGKGQLKNVPQAPTLAHVIKHELMRQGIAEGRIIEEDKSGTTYEQLLELKNIMTKLELKKVKIVSNQWHLPRIRAIIIHRSELNKMSKISHLALIPAEKILLQINRKKWQPIIKEAHSSARMKTRIRLEQKGIRDIKAGSYKFTPLPERYGRKTVDE</sequence>